<evidence type="ECO:0000256" key="3">
    <source>
        <dbReference type="ARBA" id="ARBA00022840"/>
    </source>
</evidence>
<organism evidence="6 7">
    <name type="scientific">Aporhodopirellula rubra</name>
    <dbReference type="NCBI Taxonomy" id="980271"/>
    <lineage>
        <taxon>Bacteria</taxon>
        <taxon>Pseudomonadati</taxon>
        <taxon>Planctomycetota</taxon>
        <taxon>Planctomycetia</taxon>
        <taxon>Pirellulales</taxon>
        <taxon>Pirellulaceae</taxon>
        <taxon>Aporhodopirellula</taxon>
    </lineage>
</organism>
<dbReference type="InterPro" id="IPR006195">
    <property type="entry name" value="aa-tRNA-synth_II"/>
</dbReference>
<evidence type="ECO:0000259" key="5">
    <source>
        <dbReference type="PROSITE" id="PS50862"/>
    </source>
</evidence>
<dbReference type="GO" id="GO:0005829">
    <property type="term" value="C:cytosol"/>
    <property type="evidence" value="ECO:0007669"/>
    <property type="project" value="TreeGrafter"/>
</dbReference>
<evidence type="ECO:0000256" key="1">
    <source>
        <dbReference type="ARBA" id="ARBA00022598"/>
    </source>
</evidence>
<dbReference type="GO" id="GO:0005524">
    <property type="term" value="F:ATP binding"/>
    <property type="evidence" value="ECO:0007669"/>
    <property type="project" value="UniProtKB-KW"/>
</dbReference>
<name>A0A7W5H5I6_9BACT</name>
<dbReference type="EC" id="6.1.1.6" evidence="6"/>
<protein>
    <submittedName>
        <fullName evidence="6">Lysyl-tRNA synthetase class 2</fullName>
        <ecNumber evidence="6">6.1.1.6</ecNumber>
    </submittedName>
</protein>
<dbReference type="InterPro" id="IPR004364">
    <property type="entry name" value="Aa-tRNA-synt_II"/>
</dbReference>
<dbReference type="PANTHER" id="PTHR42918:SF6">
    <property type="entry name" value="ELONGATION FACTOR P--(R)-BETA-LYSINE LIGASE"/>
    <property type="match status" value="1"/>
</dbReference>
<keyword evidence="1 6" id="KW-0436">Ligase</keyword>
<dbReference type="GO" id="GO:0004824">
    <property type="term" value="F:lysine-tRNA ligase activity"/>
    <property type="evidence" value="ECO:0007669"/>
    <property type="project" value="UniProtKB-EC"/>
</dbReference>
<keyword evidence="2" id="KW-0547">Nucleotide-binding</keyword>
<feature type="region of interest" description="Disordered" evidence="4">
    <location>
        <begin position="1"/>
        <end position="26"/>
    </location>
</feature>
<dbReference type="SUPFAM" id="SSF55681">
    <property type="entry name" value="Class II aaRS and biotin synthetases"/>
    <property type="match status" value="1"/>
</dbReference>
<dbReference type="EMBL" id="JACHXU010000011">
    <property type="protein sequence ID" value="MBB3207532.1"/>
    <property type="molecule type" value="Genomic_DNA"/>
</dbReference>
<dbReference type="Gene3D" id="3.30.930.10">
    <property type="entry name" value="Bira Bifunctional Protein, Domain 2"/>
    <property type="match status" value="1"/>
</dbReference>
<evidence type="ECO:0000256" key="2">
    <source>
        <dbReference type="ARBA" id="ARBA00022741"/>
    </source>
</evidence>
<dbReference type="Pfam" id="PF00152">
    <property type="entry name" value="tRNA-synt_2"/>
    <property type="match status" value="1"/>
</dbReference>
<proteinExistence type="predicted"/>
<dbReference type="RefSeq" id="WP_184305867.1">
    <property type="nucleotide sequence ID" value="NZ_JACHXU010000011.1"/>
</dbReference>
<feature type="compositionally biased region" description="Basic and acidic residues" evidence="4">
    <location>
        <begin position="89"/>
        <end position="116"/>
    </location>
</feature>
<dbReference type="InterPro" id="IPR004525">
    <property type="entry name" value="EpmA"/>
</dbReference>
<feature type="region of interest" description="Disordered" evidence="4">
    <location>
        <begin position="88"/>
        <end position="127"/>
    </location>
</feature>
<sequence>MKNSVSNDPLRPQIDPPTSGSGGNSGEGFVDFIAQLGFRDRLLRLIRTYFHTRCFLEVQPPCLSRDCVIDAYLDPIAVSASELGLPELAGHEDDGQWDPENSRHTSDPTPAEDRPHSSGTSPAPSSSRYFLQTSAESAMKRLLARGAPSIFSISPVFRRGESGQRHNVEFTMLEWYEVDGDAESAIALLGDLAASVFETESYETISYQDAFSDVLGLDPIESPVRELLRLVSGIDASLAISIGEDRDSLLDVLLSHYVETQLGRSTPTILTRYPITQAALARPCEDDERFAHRFELFYHGVELANGYDELRDWRELVRRYEQNNEIRRRRGDRPYPVETTLVAAMRDGLPRCSGVAVGVDRLLMLQTGAKSIDEVIPLPITIA</sequence>
<evidence type="ECO:0000313" key="6">
    <source>
        <dbReference type="EMBL" id="MBB3207532.1"/>
    </source>
</evidence>
<dbReference type="PANTHER" id="PTHR42918">
    <property type="entry name" value="LYSYL-TRNA SYNTHETASE"/>
    <property type="match status" value="1"/>
</dbReference>
<dbReference type="Proteomes" id="UP000536179">
    <property type="component" value="Unassembled WGS sequence"/>
</dbReference>
<keyword evidence="3" id="KW-0067">ATP-binding</keyword>
<dbReference type="GO" id="GO:0000049">
    <property type="term" value="F:tRNA binding"/>
    <property type="evidence" value="ECO:0007669"/>
    <property type="project" value="TreeGrafter"/>
</dbReference>
<feature type="compositionally biased region" description="Low complexity" evidence="4">
    <location>
        <begin position="117"/>
        <end position="127"/>
    </location>
</feature>
<keyword evidence="7" id="KW-1185">Reference proteome</keyword>
<dbReference type="PROSITE" id="PS50862">
    <property type="entry name" value="AA_TRNA_LIGASE_II"/>
    <property type="match status" value="1"/>
</dbReference>
<accession>A0A7W5H5I6</accession>
<gene>
    <name evidence="6" type="ORF">FHS27_003357</name>
</gene>
<feature type="domain" description="Aminoacyl-transfer RNA synthetases class-II family profile" evidence="5">
    <location>
        <begin position="39"/>
        <end position="379"/>
    </location>
</feature>
<dbReference type="NCBIfam" id="TIGR00462">
    <property type="entry name" value="genX"/>
    <property type="match status" value="1"/>
</dbReference>
<evidence type="ECO:0000256" key="4">
    <source>
        <dbReference type="SAM" id="MobiDB-lite"/>
    </source>
</evidence>
<dbReference type="InterPro" id="IPR045864">
    <property type="entry name" value="aa-tRNA-synth_II/BPL/LPL"/>
</dbReference>
<reference evidence="6 7" key="1">
    <citation type="submission" date="2020-08" db="EMBL/GenBank/DDBJ databases">
        <title>Genomic Encyclopedia of Type Strains, Phase III (KMG-III): the genomes of soil and plant-associated and newly described type strains.</title>
        <authorList>
            <person name="Whitman W."/>
        </authorList>
    </citation>
    <scope>NUCLEOTIDE SEQUENCE [LARGE SCALE GENOMIC DNA]</scope>
    <source>
        <strain evidence="6 7">CECT 8075</strain>
    </source>
</reference>
<dbReference type="AlphaFoldDB" id="A0A7W5H5I6"/>
<evidence type="ECO:0000313" key="7">
    <source>
        <dbReference type="Proteomes" id="UP000536179"/>
    </source>
</evidence>
<dbReference type="GO" id="GO:0006430">
    <property type="term" value="P:lysyl-tRNA aminoacylation"/>
    <property type="evidence" value="ECO:0007669"/>
    <property type="project" value="InterPro"/>
</dbReference>
<comment type="caution">
    <text evidence="6">The sequence shown here is derived from an EMBL/GenBank/DDBJ whole genome shotgun (WGS) entry which is preliminary data.</text>
</comment>
<keyword evidence="6" id="KW-0030">Aminoacyl-tRNA synthetase</keyword>